<dbReference type="AlphaFoldDB" id="A0AAV7N5H5"/>
<evidence type="ECO:0000313" key="3">
    <source>
        <dbReference type="EMBL" id="KAJ1110125.1"/>
    </source>
</evidence>
<feature type="chain" id="PRO_5043877121" evidence="2">
    <location>
        <begin position="19"/>
        <end position="188"/>
    </location>
</feature>
<dbReference type="EMBL" id="JANPWB010000013">
    <property type="protein sequence ID" value="KAJ1110125.1"/>
    <property type="molecule type" value="Genomic_DNA"/>
</dbReference>
<sequence>MMALVAFSWLWRTCTVQAYRHPRRTLGPSLPESKNWVGWHAFSSVTSPQLQNTLGYPMSKGLGDDDILGEMRQSPTKPCCNGSMRKVEDVIREEQQFLIEALVDENKEGEVMYQFSISETDSEKHQSKNDTESDLEMEEKDGIIMLKDPVPDNASDGKAVVNEETLAVNDVVNGDLANGAPETKKKKQ</sequence>
<evidence type="ECO:0000256" key="2">
    <source>
        <dbReference type="SAM" id="SignalP"/>
    </source>
</evidence>
<reference evidence="3" key="1">
    <citation type="journal article" date="2022" name="bioRxiv">
        <title>Sequencing and chromosome-scale assembly of the giantPleurodeles waltlgenome.</title>
        <authorList>
            <person name="Brown T."/>
            <person name="Elewa A."/>
            <person name="Iarovenko S."/>
            <person name="Subramanian E."/>
            <person name="Araus A.J."/>
            <person name="Petzold A."/>
            <person name="Susuki M."/>
            <person name="Suzuki K.-i.T."/>
            <person name="Hayashi T."/>
            <person name="Toyoda A."/>
            <person name="Oliveira C."/>
            <person name="Osipova E."/>
            <person name="Leigh N.D."/>
            <person name="Simon A."/>
            <person name="Yun M.H."/>
        </authorList>
    </citation>
    <scope>NUCLEOTIDE SEQUENCE</scope>
    <source>
        <strain evidence="3">20211129_DDA</strain>
        <tissue evidence="3">Liver</tissue>
    </source>
</reference>
<keyword evidence="2" id="KW-0732">Signal</keyword>
<dbReference type="Proteomes" id="UP001066276">
    <property type="component" value="Chromosome 9"/>
</dbReference>
<comment type="caution">
    <text evidence="3">The sequence shown here is derived from an EMBL/GenBank/DDBJ whole genome shotgun (WGS) entry which is preliminary data.</text>
</comment>
<proteinExistence type="predicted"/>
<organism evidence="3 4">
    <name type="scientific">Pleurodeles waltl</name>
    <name type="common">Iberian ribbed newt</name>
    <dbReference type="NCBI Taxonomy" id="8319"/>
    <lineage>
        <taxon>Eukaryota</taxon>
        <taxon>Metazoa</taxon>
        <taxon>Chordata</taxon>
        <taxon>Craniata</taxon>
        <taxon>Vertebrata</taxon>
        <taxon>Euteleostomi</taxon>
        <taxon>Amphibia</taxon>
        <taxon>Batrachia</taxon>
        <taxon>Caudata</taxon>
        <taxon>Salamandroidea</taxon>
        <taxon>Salamandridae</taxon>
        <taxon>Pleurodelinae</taxon>
        <taxon>Pleurodeles</taxon>
    </lineage>
</organism>
<gene>
    <name evidence="3" type="ORF">NDU88_007480</name>
</gene>
<evidence type="ECO:0000313" key="4">
    <source>
        <dbReference type="Proteomes" id="UP001066276"/>
    </source>
</evidence>
<feature type="signal peptide" evidence="2">
    <location>
        <begin position="1"/>
        <end position="18"/>
    </location>
</feature>
<accession>A0AAV7N5H5</accession>
<name>A0AAV7N5H5_PLEWA</name>
<feature type="compositionally biased region" description="Basic and acidic residues" evidence="1">
    <location>
        <begin position="121"/>
        <end position="131"/>
    </location>
</feature>
<protein>
    <submittedName>
        <fullName evidence="3">Uncharacterized protein</fullName>
    </submittedName>
</protein>
<keyword evidence="4" id="KW-1185">Reference proteome</keyword>
<evidence type="ECO:0000256" key="1">
    <source>
        <dbReference type="SAM" id="MobiDB-lite"/>
    </source>
</evidence>
<feature type="region of interest" description="Disordered" evidence="1">
    <location>
        <begin position="118"/>
        <end position="137"/>
    </location>
</feature>